<dbReference type="SUPFAM" id="SSF51206">
    <property type="entry name" value="cAMP-binding domain-like"/>
    <property type="match status" value="1"/>
</dbReference>
<dbReference type="InterPro" id="IPR018490">
    <property type="entry name" value="cNMP-bd_dom_sf"/>
</dbReference>
<dbReference type="Gene3D" id="2.60.120.10">
    <property type="entry name" value="Jelly Rolls"/>
    <property type="match status" value="1"/>
</dbReference>
<protein>
    <recommendedName>
        <fullName evidence="3">Crp/Fnr family transcriptional regulator</fullName>
    </recommendedName>
</protein>
<dbReference type="RefSeq" id="WP_130922973.1">
    <property type="nucleotide sequence ID" value="NZ_JAANOL010000002.1"/>
</dbReference>
<keyword evidence="2" id="KW-1185">Reference proteome</keyword>
<dbReference type="InterPro" id="IPR014710">
    <property type="entry name" value="RmlC-like_jellyroll"/>
</dbReference>
<name>A0A4Q9BG20_9BACT</name>
<sequence>MNNLESKKRLSQFLESFHLLSTEELAIFLRAFKYQQTKRNQPITSCVDSKPRLYFVADGLLRHFSTMPNTTQQDSTIDRGFVLPSTFCLSAASFQPAKVTIIHSETIKRTTLLYLDRCLLDQLFVQIPVLSLLFRQLMELYFFEMEHLNLILHMGNCQMRYEYYCLHFAAHIKQVPDKYIAQFLNISPSELSRIRSRMAKGKSFKANASPSFVD</sequence>
<dbReference type="Proteomes" id="UP000293583">
    <property type="component" value="Unassembled WGS sequence"/>
</dbReference>
<reference evidence="1 2" key="1">
    <citation type="submission" date="2019-02" db="EMBL/GenBank/DDBJ databases">
        <title>Genome of a new Bacteroidetes strain.</title>
        <authorList>
            <person name="Pitt A."/>
        </authorList>
    </citation>
    <scope>NUCLEOTIDE SEQUENCE [LARGE SCALE GENOMIC DNA]</scope>
    <source>
        <strain evidence="1 2">103A-SOEBACH</strain>
    </source>
</reference>
<accession>A0A4Q9BG20</accession>
<evidence type="ECO:0000313" key="1">
    <source>
        <dbReference type="EMBL" id="TBH74523.1"/>
    </source>
</evidence>
<gene>
    <name evidence="1" type="ORF">EWU20_05105</name>
</gene>
<dbReference type="AlphaFoldDB" id="A0A4Q9BG20"/>
<proteinExistence type="predicted"/>
<organism evidence="1 2">
    <name type="scientific">Aquirufa antheringensis</name>
    <dbReference type="NCBI Taxonomy" id="2516559"/>
    <lineage>
        <taxon>Bacteria</taxon>
        <taxon>Pseudomonadati</taxon>
        <taxon>Bacteroidota</taxon>
        <taxon>Cytophagia</taxon>
        <taxon>Cytophagales</taxon>
        <taxon>Flectobacillaceae</taxon>
        <taxon>Aquirufa</taxon>
    </lineage>
</organism>
<comment type="caution">
    <text evidence="1">The sequence shown here is derived from an EMBL/GenBank/DDBJ whole genome shotgun (WGS) entry which is preliminary data.</text>
</comment>
<evidence type="ECO:0000313" key="2">
    <source>
        <dbReference type="Proteomes" id="UP000293583"/>
    </source>
</evidence>
<evidence type="ECO:0008006" key="3">
    <source>
        <dbReference type="Google" id="ProtNLM"/>
    </source>
</evidence>
<dbReference type="EMBL" id="SEWY01000002">
    <property type="protein sequence ID" value="TBH74523.1"/>
    <property type="molecule type" value="Genomic_DNA"/>
</dbReference>
<dbReference type="OrthoDB" id="758145at2"/>